<evidence type="ECO:0000256" key="1">
    <source>
        <dbReference type="SAM" id="MobiDB-lite"/>
    </source>
</evidence>
<evidence type="ECO:0000313" key="3">
    <source>
        <dbReference type="Proteomes" id="UP000606786"/>
    </source>
</evidence>
<gene>
    <name evidence="2" type="ORF">CCAP1982_LOCUS3131</name>
</gene>
<name>A0A811U7Q3_CERCA</name>
<organism evidence="2 3">
    <name type="scientific">Ceratitis capitata</name>
    <name type="common">Mediterranean fruit fly</name>
    <name type="synonym">Tephritis capitata</name>
    <dbReference type="NCBI Taxonomy" id="7213"/>
    <lineage>
        <taxon>Eukaryota</taxon>
        <taxon>Metazoa</taxon>
        <taxon>Ecdysozoa</taxon>
        <taxon>Arthropoda</taxon>
        <taxon>Hexapoda</taxon>
        <taxon>Insecta</taxon>
        <taxon>Pterygota</taxon>
        <taxon>Neoptera</taxon>
        <taxon>Endopterygota</taxon>
        <taxon>Diptera</taxon>
        <taxon>Brachycera</taxon>
        <taxon>Muscomorpha</taxon>
        <taxon>Tephritoidea</taxon>
        <taxon>Tephritidae</taxon>
        <taxon>Ceratitis</taxon>
        <taxon>Ceratitis</taxon>
    </lineage>
</organism>
<reference evidence="2" key="1">
    <citation type="submission" date="2020-11" db="EMBL/GenBank/DDBJ databases">
        <authorList>
            <person name="Whitehead M."/>
        </authorList>
    </citation>
    <scope>NUCLEOTIDE SEQUENCE</scope>
    <source>
        <strain evidence="2">EGII</strain>
    </source>
</reference>
<dbReference type="AlphaFoldDB" id="A0A811U7Q3"/>
<protein>
    <submittedName>
        <fullName evidence="2">(Mediterranean fruit fly) hypothetical protein</fullName>
    </submittedName>
</protein>
<accession>A0A811U7Q3</accession>
<feature type="region of interest" description="Disordered" evidence="1">
    <location>
        <begin position="102"/>
        <end position="135"/>
    </location>
</feature>
<sequence length="146" mass="16349">MEKLFVFVYVAAEEGKQALNSTTNCQHYGGIELKQQQNTTPPGNAQRAVDTFNATQTRHSRFGTQCHMCSKSDGWLLLFAKSRYRLSIFSKSCHIDDDINTSNRSSSTHFHTTPHKSAQLNTTQRKSSAPHGQQLPAGLLLQLQLQ</sequence>
<feature type="compositionally biased region" description="Polar residues" evidence="1">
    <location>
        <begin position="102"/>
        <end position="131"/>
    </location>
</feature>
<comment type="caution">
    <text evidence="2">The sequence shown here is derived from an EMBL/GenBank/DDBJ whole genome shotgun (WGS) entry which is preliminary data.</text>
</comment>
<proteinExistence type="predicted"/>
<feature type="non-terminal residue" evidence="2">
    <location>
        <position position="146"/>
    </location>
</feature>
<dbReference type="Proteomes" id="UP000606786">
    <property type="component" value="Unassembled WGS sequence"/>
</dbReference>
<dbReference type="EMBL" id="CAJHJT010000001">
    <property type="protein sequence ID" value="CAD6994378.1"/>
    <property type="molecule type" value="Genomic_DNA"/>
</dbReference>
<keyword evidence="3" id="KW-1185">Reference proteome</keyword>
<evidence type="ECO:0000313" key="2">
    <source>
        <dbReference type="EMBL" id="CAD6994378.1"/>
    </source>
</evidence>